<dbReference type="PANTHER" id="PTHR41791">
    <property type="entry name" value="SSL7039 PROTEIN"/>
    <property type="match status" value="1"/>
</dbReference>
<sequence>MIEIRKTADFSAWLDSLFDLTARAKIQARIKRISEGNAGDSKSVGEKVFEMKIDFGPGYRVYFTKQGKIIIILLIGGDKDSQNKDIKFAQRLAKNL</sequence>
<keyword evidence="2" id="KW-1185">Reference proteome</keyword>
<dbReference type="RefSeq" id="WP_173942092.1">
    <property type="nucleotide sequence ID" value="NZ_CBCSCD010000007.1"/>
</dbReference>
<proteinExistence type="predicted"/>
<evidence type="ECO:0000313" key="2">
    <source>
        <dbReference type="Proteomes" id="UP000500806"/>
    </source>
</evidence>
<dbReference type="AlphaFoldDB" id="A0A6M9PGK5"/>
<dbReference type="EMBL" id="CP028941">
    <property type="protein sequence ID" value="QKM61940.1"/>
    <property type="molecule type" value="Genomic_DNA"/>
</dbReference>
<evidence type="ECO:0000313" key="1">
    <source>
        <dbReference type="EMBL" id="QKM61940.1"/>
    </source>
</evidence>
<dbReference type="PIRSF" id="PIRSF028744">
    <property type="entry name" value="Addict_mod_HI1419"/>
    <property type="match status" value="1"/>
</dbReference>
<dbReference type="NCBIfam" id="TIGR02683">
    <property type="entry name" value="upstrm_HI1419"/>
    <property type="match status" value="1"/>
</dbReference>
<dbReference type="KEGG" id="pani:DCO16_01890"/>
<dbReference type="InterPro" id="IPR014056">
    <property type="entry name" value="TypeIITA-like_toxin_pred"/>
</dbReference>
<dbReference type="PANTHER" id="PTHR41791:SF1">
    <property type="entry name" value="SSL7039 PROTEIN"/>
    <property type="match status" value="1"/>
</dbReference>
<name>A0A6M9PGK5_9BURK</name>
<dbReference type="Proteomes" id="UP000500806">
    <property type="component" value="Chromosome"/>
</dbReference>
<protein>
    <submittedName>
        <fullName evidence="1">Addiction module antitoxin RelB</fullName>
    </submittedName>
</protein>
<accession>A0A6M9PGK5</accession>
<gene>
    <name evidence="1" type="ORF">DCO16_01890</name>
</gene>
<reference evidence="1 2" key="1">
    <citation type="submission" date="2018-04" db="EMBL/GenBank/DDBJ databases">
        <title>Polynucleobacter sp. LimPoW16 genome.</title>
        <authorList>
            <person name="Hahn M.W."/>
        </authorList>
    </citation>
    <scope>NUCLEOTIDE SEQUENCE [LARGE SCALE GENOMIC DNA]</scope>
    <source>
        <strain evidence="1 2">LimPoW16</strain>
    </source>
</reference>
<organism evidence="1 2">
    <name type="scientific">Polynucleobacter antarcticus</name>
    <dbReference type="NCBI Taxonomy" id="1743162"/>
    <lineage>
        <taxon>Bacteria</taxon>
        <taxon>Pseudomonadati</taxon>
        <taxon>Pseudomonadota</taxon>
        <taxon>Betaproteobacteria</taxon>
        <taxon>Burkholderiales</taxon>
        <taxon>Burkholderiaceae</taxon>
        <taxon>Polynucleobacter</taxon>
    </lineage>
</organism>